<dbReference type="RefSeq" id="WP_326759457.1">
    <property type="nucleotide sequence ID" value="NZ_CP109135.1"/>
</dbReference>
<name>A0ABZ1HAE5_STRPH</name>
<accession>A0ABZ1HAE5</accession>
<dbReference type="Gene3D" id="2.30.320.10">
    <property type="entry name" value="YwqG-like"/>
    <property type="match status" value="1"/>
</dbReference>
<protein>
    <submittedName>
        <fullName evidence="1">YwqG family protein</fullName>
    </submittedName>
</protein>
<dbReference type="Proteomes" id="UP001340816">
    <property type="component" value="Chromosome"/>
</dbReference>
<evidence type="ECO:0000313" key="1">
    <source>
        <dbReference type="EMBL" id="WSD15114.1"/>
    </source>
</evidence>
<dbReference type="Pfam" id="PF09234">
    <property type="entry name" value="DUF1963"/>
    <property type="match status" value="1"/>
</dbReference>
<sequence>MTSIDESLLLKTAAEYGVPGPVARELMARTRPCLYLVPHEQVPAALREDARPAARTGGLPALPDGVDWPEPRNPLVLSVDCAALPHDVLDIELPADGHLLLFTEIEYPPESSVVLHVRAGARTTERSATYESNESNGEAGQVRVYEPRTLYPVPGLTLDGDGEAGPRTRAFLDEDRADEGANDGAGAQDGAEDALDSFEEAVLDMAFGGQRPGVCVQLGGFSDSWDMAPDVGELVLFVQLAGQAIDYNVFTMNLIVGTREDIAARRFAGLQYDQQC</sequence>
<reference evidence="1 2" key="1">
    <citation type="submission" date="2022-10" db="EMBL/GenBank/DDBJ databases">
        <title>The complete genomes of actinobacterial strains from the NBC collection.</title>
        <authorList>
            <person name="Joergensen T.S."/>
            <person name="Alvarez Arevalo M."/>
            <person name="Sterndorff E.B."/>
            <person name="Faurdal D."/>
            <person name="Vuksanovic O."/>
            <person name="Mourched A.-S."/>
            <person name="Charusanti P."/>
            <person name="Shaw S."/>
            <person name="Blin K."/>
            <person name="Weber T."/>
        </authorList>
    </citation>
    <scope>NUCLEOTIDE SEQUENCE [LARGE SCALE GENOMIC DNA]</scope>
    <source>
        <strain evidence="1 2">NBC 01752</strain>
    </source>
</reference>
<proteinExistence type="predicted"/>
<dbReference type="EMBL" id="CP109135">
    <property type="protein sequence ID" value="WSD15114.1"/>
    <property type="molecule type" value="Genomic_DNA"/>
</dbReference>
<dbReference type="InterPro" id="IPR015315">
    <property type="entry name" value="DUF1963"/>
</dbReference>
<gene>
    <name evidence="1" type="ORF">OHB35_18710</name>
</gene>
<organism evidence="1 2">
    <name type="scientific">Streptomyces phaeochromogenes</name>
    <dbReference type="NCBI Taxonomy" id="1923"/>
    <lineage>
        <taxon>Bacteria</taxon>
        <taxon>Bacillati</taxon>
        <taxon>Actinomycetota</taxon>
        <taxon>Actinomycetes</taxon>
        <taxon>Kitasatosporales</taxon>
        <taxon>Streptomycetaceae</taxon>
        <taxon>Streptomyces</taxon>
        <taxon>Streptomyces phaeochromogenes group</taxon>
    </lineage>
</organism>
<evidence type="ECO:0000313" key="2">
    <source>
        <dbReference type="Proteomes" id="UP001340816"/>
    </source>
</evidence>
<keyword evidence="2" id="KW-1185">Reference proteome</keyword>